<dbReference type="AlphaFoldDB" id="A0A5B0QCX6"/>
<keyword evidence="1" id="KW-0732">Signal</keyword>
<accession>A0A5B0QCX6</accession>
<evidence type="ECO:0000313" key="3">
    <source>
        <dbReference type="Proteomes" id="UP000324748"/>
    </source>
</evidence>
<feature type="chain" id="PRO_5023100295" evidence="1">
    <location>
        <begin position="22"/>
        <end position="53"/>
    </location>
</feature>
<dbReference type="EMBL" id="VSWC01000027">
    <property type="protein sequence ID" value="KAA1110985.1"/>
    <property type="molecule type" value="Genomic_DNA"/>
</dbReference>
<dbReference type="Proteomes" id="UP000324748">
    <property type="component" value="Unassembled WGS sequence"/>
</dbReference>
<comment type="caution">
    <text evidence="2">The sequence shown here is derived from an EMBL/GenBank/DDBJ whole genome shotgun (WGS) entry which is preliminary data.</text>
</comment>
<evidence type="ECO:0000256" key="1">
    <source>
        <dbReference type="SAM" id="SignalP"/>
    </source>
</evidence>
<name>A0A5B0QCX6_PUCGR</name>
<reference evidence="2 3" key="1">
    <citation type="submission" date="2019-05" db="EMBL/GenBank/DDBJ databases">
        <title>Emergence of the Ug99 lineage of the wheat stem rust pathogen through somatic hybridization.</title>
        <authorList>
            <person name="Li F."/>
            <person name="Upadhyaya N.M."/>
            <person name="Sperschneider J."/>
            <person name="Matny O."/>
            <person name="Nguyen-Phuc H."/>
            <person name="Mago R."/>
            <person name="Raley C."/>
            <person name="Miller M.E."/>
            <person name="Silverstein K.A.T."/>
            <person name="Henningsen E."/>
            <person name="Hirsch C.D."/>
            <person name="Visser B."/>
            <person name="Pretorius Z.A."/>
            <person name="Steffenson B.J."/>
            <person name="Schwessinger B."/>
            <person name="Dodds P.N."/>
            <person name="Figueroa M."/>
        </authorList>
    </citation>
    <scope>NUCLEOTIDE SEQUENCE [LARGE SCALE GENOMIC DNA]</scope>
    <source>
        <strain evidence="2">21-0</strain>
    </source>
</reference>
<evidence type="ECO:0000313" key="2">
    <source>
        <dbReference type="EMBL" id="KAA1110985.1"/>
    </source>
</evidence>
<gene>
    <name evidence="2" type="ORF">PGT21_035275</name>
</gene>
<sequence>MDRLLSTIALSFLLLVAVVHSQDTVRCGRTAKCLCLLTPEGRPGPTLNGCKDD</sequence>
<protein>
    <submittedName>
        <fullName evidence="2">Uncharacterized protein</fullName>
    </submittedName>
</protein>
<organism evidence="2 3">
    <name type="scientific">Puccinia graminis f. sp. tritici</name>
    <dbReference type="NCBI Taxonomy" id="56615"/>
    <lineage>
        <taxon>Eukaryota</taxon>
        <taxon>Fungi</taxon>
        <taxon>Dikarya</taxon>
        <taxon>Basidiomycota</taxon>
        <taxon>Pucciniomycotina</taxon>
        <taxon>Pucciniomycetes</taxon>
        <taxon>Pucciniales</taxon>
        <taxon>Pucciniaceae</taxon>
        <taxon>Puccinia</taxon>
    </lineage>
</organism>
<feature type="signal peptide" evidence="1">
    <location>
        <begin position="1"/>
        <end position="21"/>
    </location>
</feature>
<keyword evidence="3" id="KW-1185">Reference proteome</keyword>
<proteinExistence type="predicted"/>